<evidence type="ECO:0000256" key="8">
    <source>
        <dbReference type="ARBA" id="ARBA00023239"/>
    </source>
</evidence>
<gene>
    <name evidence="12" type="ORF">ASZ90_005834</name>
</gene>
<dbReference type="EC" id="4.1.1.65" evidence="12"/>
<evidence type="ECO:0000256" key="1">
    <source>
        <dbReference type="ARBA" id="ARBA00022475"/>
    </source>
</evidence>
<evidence type="ECO:0000256" key="2">
    <source>
        <dbReference type="ARBA" id="ARBA00022516"/>
    </source>
</evidence>
<reference evidence="12" key="1">
    <citation type="journal article" date="2015" name="Proc. Natl. Acad. Sci. U.S.A.">
        <title>Networks of energetic and metabolic interactions define dynamics in microbial communities.</title>
        <authorList>
            <person name="Embree M."/>
            <person name="Liu J.K."/>
            <person name="Al-Bassam M.M."/>
            <person name="Zengler K."/>
        </authorList>
    </citation>
    <scope>NUCLEOTIDE SEQUENCE</scope>
</reference>
<dbReference type="InterPro" id="IPR033175">
    <property type="entry name" value="PSD-A"/>
</dbReference>
<sequence length="214" mass="23951">MDDKRRFPLAVEGFKLIIPLAVLTGLFFLWQWIIAGFIMLTFTLFVAFFFRDPQRIVPSGDGLVVSPADGKVVVVTKIHEKDYLDQPVYQISIFLSIFNVHVNRVPVGGKVEIIKYNPGKFHIAAVTKASLENEQTSMVIDNGNTKILVKQIAGFIARRIICYVKTGDAIKKGERYGLICFGSRVDIFLPENSEIKVKLGDHVKGAKDIIAILK</sequence>
<dbReference type="NCBIfam" id="NF003685">
    <property type="entry name" value="PRK05305.2-5"/>
    <property type="match status" value="1"/>
</dbReference>
<evidence type="ECO:0000256" key="7">
    <source>
        <dbReference type="ARBA" id="ARBA00023209"/>
    </source>
</evidence>
<dbReference type="InterPro" id="IPR003817">
    <property type="entry name" value="PS_Dcarbxylase"/>
</dbReference>
<keyword evidence="9" id="KW-1208">Phospholipid metabolism</keyword>
<evidence type="ECO:0000256" key="9">
    <source>
        <dbReference type="ARBA" id="ARBA00023264"/>
    </source>
</evidence>
<dbReference type="PANTHER" id="PTHR35809:SF1">
    <property type="entry name" value="ARCHAETIDYLSERINE DECARBOXYLASE PROENZYME-RELATED"/>
    <property type="match status" value="1"/>
</dbReference>
<evidence type="ECO:0000256" key="3">
    <source>
        <dbReference type="ARBA" id="ARBA00022793"/>
    </source>
</evidence>
<evidence type="ECO:0000256" key="11">
    <source>
        <dbReference type="SAM" id="Phobius"/>
    </source>
</evidence>
<keyword evidence="4" id="KW-0443">Lipid metabolism</keyword>
<keyword evidence="6" id="KW-0865">Zymogen</keyword>
<dbReference type="GO" id="GO:0008654">
    <property type="term" value="P:phospholipid biosynthetic process"/>
    <property type="evidence" value="ECO:0007669"/>
    <property type="project" value="UniProtKB-KW"/>
</dbReference>
<dbReference type="AlphaFoldDB" id="A0A0W8FU84"/>
<keyword evidence="11" id="KW-0812">Transmembrane</keyword>
<evidence type="ECO:0000256" key="5">
    <source>
        <dbReference type="ARBA" id="ARBA00023136"/>
    </source>
</evidence>
<protein>
    <submittedName>
        <fullName evidence="12">Phosphatidylserine decarboxylase</fullName>
        <ecNumber evidence="12">4.1.1.65</ecNumber>
    </submittedName>
</protein>
<keyword evidence="8 12" id="KW-0456">Lyase</keyword>
<organism evidence="12">
    <name type="scientific">hydrocarbon metagenome</name>
    <dbReference type="NCBI Taxonomy" id="938273"/>
    <lineage>
        <taxon>unclassified sequences</taxon>
        <taxon>metagenomes</taxon>
        <taxon>ecological metagenomes</taxon>
    </lineage>
</organism>
<proteinExistence type="inferred from homology"/>
<comment type="caution">
    <text evidence="12">The sequence shown here is derived from an EMBL/GenBank/DDBJ whole genome shotgun (WGS) entry which is preliminary data.</text>
</comment>
<dbReference type="PANTHER" id="PTHR35809">
    <property type="entry name" value="ARCHAETIDYLSERINE DECARBOXYLASE PROENZYME-RELATED"/>
    <property type="match status" value="1"/>
</dbReference>
<dbReference type="GO" id="GO:0004609">
    <property type="term" value="F:phosphatidylserine decarboxylase activity"/>
    <property type="evidence" value="ECO:0007669"/>
    <property type="project" value="UniProtKB-EC"/>
</dbReference>
<keyword evidence="7" id="KW-0594">Phospholipid biosynthesis</keyword>
<feature type="transmembrane region" description="Helical" evidence="11">
    <location>
        <begin position="32"/>
        <end position="50"/>
    </location>
</feature>
<evidence type="ECO:0000256" key="10">
    <source>
        <dbReference type="ARBA" id="ARBA00023317"/>
    </source>
</evidence>
<feature type="transmembrane region" description="Helical" evidence="11">
    <location>
        <begin position="7"/>
        <end position="26"/>
    </location>
</feature>
<keyword evidence="2" id="KW-0444">Lipid biosynthesis</keyword>
<accession>A0A0W8FU84</accession>
<keyword evidence="5 11" id="KW-0472">Membrane</keyword>
<keyword evidence="10" id="KW-0670">Pyruvate</keyword>
<keyword evidence="1" id="KW-1003">Cell membrane</keyword>
<dbReference type="EMBL" id="LNQE01000850">
    <property type="protein sequence ID" value="KUG24369.1"/>
    <property type="molecule type" value="Genomic_DNA"/>
</dbReference>
<dbReference type="Pfam" id="PF02666">
    <property type="entry name" value="PS_Dcarbxylase"/>
    <property type="match status" value="1"/>
</dbReference>
<evidence type="ECO:0000313" key="12">
    <source>
        <dbReference type="EMBL" id="KUG24369.1"/>
    </source>
</evidence>
<dbReference type="HAMAP" id="MF_00664">
    <property type="entry name" value="PS_decarb_PSD_A"/>
    <property type="match status" value="1"/>
</dbReference>
<evidence type="ECO:0000256" key="6">
    <source>
        <dbReference type="ARBA" id="ARBA00023145"/>
    </source>
</evidence>
<dbReference type="NCBIfam" id="NF003678">
    <property type="entry name" value="PRK05305.1-2"/>
    <property type="match status" value="1"/>
</dbReference>
<keyword evidence="11" id="KW-1133">Transmembrane helix</keyword>
<name>A0A0W8FU84_9ZZZZ</name>
<evidence type="ECO:0000256" key="4">
    <source>
        <dbReference type="ARBA" id="ARBA00023098"/>
    </source>
</evidence>
<keyword evidence="3" id="KW-0210">Decarboxylase</keyword>